<dbReference type="GO" id="GO:0016301">
    <property type="term" value="F:kinase activity"/>
    <property type="evidence" value="ECO:0007669"/>
    <property type="project" value="UniProtKB-KW"/>
</dbReference>
<accession>A0AA39XL91</accession>
<dbReference type="PANTHER" id="PTHR21310">
    <property type="entry name" value="AMINOGLYCOSIDE PHOSPHOTRANSFERASE-RELATED-RELATED"/>
    <property type="match status" value="1"/>
</dbReference>
<proteinExistence type="predicted"/>
<dbReference type="AlphaFoldDB" id="A0AA39XL91"/>
<dbReference type="InterPro" id="IPR011009">
    <property type="entry name" value="Kinase-like_dom_sf"/>
</dbReference>
<reference evidence="2" key="1">
    <citation type="submission" date="2023-06" db="EMBL/GenBank/DDBJ databases">
        <title>Genome-scale phylogeny and comparative genomics of the fungal order Sordariales.</title>
        <authorList>
            <consortium name="Lawrence Berkeley National Laboratory"/>
            <person name="Hensen N."/>
            <person name="Bonometti L."/>
            <person name="Westerberg I."/>
            <person name="Brannstrom I.O."/>
            <person name="Guillou S."/>
            <person name="Cros-Aarteil S."/>
            <person name="Calhoun S."/>
            <person name="Haridas S."/>
            <person name="Kuo A."/>
            <person name="Mondo S."/>
            <person name="Pangilinan J."/>
            <person name="Riley R."/>
            <person name="LaButti K."/>
            <person name="Andreopoulos B."/>
            <person name="Lipzen A."/>
            <person name="Chen C."/>
            <person name="Yanf M."/>
            <person name="Daum C."/>
            <person name="Ng V."/>
            <person name="Clum A."/>
            <person name="Steindorff A."/>
            <person name="Ohm R."/>
            <person name="Martin F."/>
            <person name="Silar P."/>
            <person name="Natvig D."/>
            <person name="Lalanne C."/>
            <person name="Gautier V."/>
            <person name="Ament-velasquez S.L."/>
            <person name="Kruys A."/>
            <person name="Hutchinson M.I."/>
            <person name="Powell A.J."/>
            <person name="Barry K."/>
            <person name="Miller A.N."/>
            <person name="Grigoriev I.V."/>
            <person name="Debuchy R."/>
            <person name="Gladieux P."/>
            <person name="Thoren M.H."/>
            <person name="Johannesson H."/>
        </authorList>
    </citation>
    <scope>NUCLEOTIDE SEQUENCE</scope>
    <source>
        <strain evidence="2">SMH3391-2</strain>
    </source>
</reference>
<name>A0AA39XL91_9PEZI</name>
<dbReference type="SUPFAM" id="SSF56112">
    <property type="entry name" value="Protein kinase-like (PK-like)"/>
    <property type="match status" value="1"/>
</dbReference>
<dbReference type="Gene3D" id="3.90.1200.10">
    <property type="match status" value="1"/>
</dbReference>
<sequence>MITFIVMEFVPGASLRSSWSTLTEEEKSGVSEQLQQYFSQLRQIPAPDFYGNINGGHILDELFDSREGNKEITGPFETDDQFINGVIQKYIVEGGPRLLHKAQYYRRALSTALQTGNKPVFTHCDFQRKNIMLQPDGKVVIIDWEFSGWYPRYWEFSNAMFANGGWEDEWHLYVARVLDEYPTEAIWLTTLRLDIWS</sequence>
<feature type="domain" description="Aminoglycoside phosphotransferase" evidence="1">
    <location>
        <begin position="4"/>
        <end position="170"/>
    </location>
</feature>
<gene>
    <name evidence="2" type="ORF">B0T17DRAFT_518065</name>
</gene>
<dbReference type="InterPro" id="IPR051678">
    <property type="entry name" value="AGP_Transferase"/>
</dbReference>
<dbReference type="Proteomes" id="UP001174934">
    <property type="component" value="Unassembled WGS sequence"/>
</dbReference>
<evidence type="ECO:0000313" key="3">
    <source>
        <dbReference type="Proteomes" id="UP001174934"/>
    </source>
</evidence>
<dbReference type="PANTHER" id="PTHR21310:SF48">
    <property type="entry name" value="AMINOGLYCOSIDE PHOSPHOTRANSFERASE DOMAIN-CONTAINING PROTEIN"/>
    <property type="match status" value="1"/>
</dbReference>
<keyword evidence="2" id="KW-0418">Kinase</keyword>
<dbReference type="InterPro" id="IPR002575">
    <property type="entry name" value="Aminoglycoside_PTrfase"/>
</dbReference>
<dbReference type="EMBL" id="JAULSR010000001">
    <property type="protein sequence ID" value="KAK0636091.1"/>
    <property type="molecule type" value="Genomic_DNA"/>
</dbReference>
<comment type="caution">
    <text evidence="2">The sequence shown here is derived from an EMBL/GenBank/DDBJ whole genome shotgun (WGS) entry which is preliminary data.</text>
</comment>
<keyword evidence="3" id="KW-1185">Reference proteome</keyword>
<keyword evidence="2" id="KW-0808">Transferase</keyword>
<protein>
    <submittedName>
        <fullName evidence="2">Kinase-like domain-containing protein</fullName>
    </submittedName>
</protein>
<organism evidence="2 3">
    <name type="scientific">Bombardia bombarda</name>
    <dbReference type="NCBI Taxonomy" id="252184"/>
    <lineage>
        <taxon>Eukaryota</taxon>
        <taxon>Fungi</taxon>
        <taxon>Dikarya</taxon>
        <taxon>Ascomycota</taxon>
        <taxon>Pezizomycotina</taxon>
        <taxon>Sordariomycetes</taxon>
        <taxon>Sordariomycetidae</taxon>
        <taxon>Sordariales</taxon>
        <taxon>Lasiosphaeriaceae</taxon>
        <taxon>Bombardia</taxon>
    </lineage>
</organism>
<evidence type="ECO:0000313" key="2">
    <source>
        <dbReference type="EMBL" id="KAK0636091.1"/>
    </source>
</evidence>
<dbReference type="Pfam" id="PF01636">
    <property type="entry name" value="APH"/>
    <property type="match status" value="1"/>
</dbReference>
<evidence type="ECO:0000259" key="1">
    <source>
        <dbReference type="Pfam" id="PF01636"/>
    </source>
</evidence>